<evidence type="ECO:0000256" key="1">
    <source>
        <dbReference type="ARBA" id="ARBA00006174"/>
    </source>
</evidence>
<dbReference type="InterPro" id="IPR042188">
    <property type="entry name" value="MmgE/PrpD_sf_2"/>
</dbReference>
<gene>
    <name evidence="4" type="ORF">E3J84_01905</name>
</gene>
<name>A0A523S2I4_UNCAE</name>
<dbReference type="Gene3D" id="3.30.1330.120">
    <property type="entry name" value="2-methylcitrate dehydratase PrpD"/>
    <property type="match status" value="1"/>
</dbReference>
<dbReference type="AlphaFoldDB" id="A0A523S2I4"/>
<dbReference type="InterPro" id="IPR045336">
    <property type="entry name" value="MmgE_PrpD_N"/>
</dbReference>
<feature type="non-terminal residue" evidence="4">
    <location>
        <position position="1"/>
    </location>
</feature>
<dbReference type="EMBL" id="SOKJ01000101">
    <property type="protein sequence ID" value="TET12212.1"/>
    <property type="molecule type" value="Genomic_DNA"/>
</dbReference>
<evidence type="ECO:0000313" key="5">
    <source>
        <dbReference type="Proteomes" id="UP000316360"/>
    </source>
</evidence>
<dbReference type="InterPro" id="IPR045337">
    <property type="entry name" value="MmgE_PrpD_C"/>
</dbReference>
<comment type="similarity">
    <text evidence="1">Belongs to the PrpD family.</text>
</comment>
<evidence type="ECO:0000259" key="3">
    <source>
        <dbReference type="Pfam" id="PF19305"/>
    </source>
</evidence>
<dbReference type="Gene3D" id="1.10.4100.10">
    <property type="entry name" value="2-methylcitrate dehydratase PrpD"/>
    <property type="match status" value="1"/>
</dbReference>
<dbReference type="InterPro" id="IPR036148">
    <property type="entry name" value="MmgE/PrpD_sf"/>
</dbReference>
<dbReference type="SUPFAM" id="SSF103378">
    <property type="entry name" value="2-methylcitrate dehydratase PrpD"/>
    <property type="match status" value="1"/>
</dbReference>
<dbReference type="InterPro" id="IPR005656">
    <property type="entry name" value="MmgE_PrpD"/>
</dbReference>
<organism evidence="4 5">
    <name type="scientific">Aerophobetes bacterium</name>
    <dbReference type="NCBI Taxonomy" id="2030807"/>
    <lineage>
        <taxon>Bacteria</taxon>
        <taxon>Candidatus Aerophobota</taxon>
    </lineage>
</organism>
<feature type="domain" description="MmgE/PrpD N-terminal" evidence="2">
    <location>
        <begin position="1"/>
        <end position="45"/>
    </location>
</feature>
<dbReference type="PANTHER" id="PTHR16943:SF8">
    <property type="entry name" value="2-METHYLCITRATE DEHYDRATASE"/>
    <property type="match status" value="1"/>
</dbReference>
<proteinExistence type="inferred from homology"/>
<protein>
    <recommendedName>
        <fullName evidence="6">MmgE/PrpD family protein</fullName>
    </recommendedName>
</protein>
<feature type="domain" description="MmgE/PrpD C-terminal" evidence="3">
    <location>
        <begin position="65"/>
        <end position="231"/>
    </location>
</feature>
<sequence length="250" mass="27963">HPGKAAQNGISAVELVSQGFTGPTQILEAKDGGFCKAVSDDFNLERIIYGLGENFEILKTSIKPYSCCGSIHSAIDGMLQLRERHHIKTESIEEVTIGTSSVVKLQCGWDYKPRSILQAQMSLQYCIAAALLEGQVFIDQFTEERIAAEDVLKLAKKVKVKVDEEIDRVYPNKFSNKVEVLLKDGTTYSIYVEHPKGSPDNPLSLKEVEEKFKRLTEEIISDKARGKIFELIDKLEKIESLRSLINLISS</sequence>
<dbReference type="Pfam" id="PF03972">
    <property type="entry name" value="MmgE_PrpD_N"/>
    <property type="match status" value="1"/>
</dbReference>
<comment type="caution">
    <text evidence="4">The sequence shown here is derived from an EMBL/GenBank/DDBJ whole genome shotgun (WGS) entry which is preliminary data.</text>
</comment>
<reference evidence="4 5" key="1">
    <citation type="submission" date="2019-03" db="EMBL/GenBank/DDBJ databases">
        <title>Metabolic potential of uncultured bacteria and archaea associated with petroleum seepage in deep-sea sediments.</title>
        <authorList>
            <person name="Dong X."/>
            <person name="Hubert C."/>
        </authorList>
    </citation>
    <scope>NUCLEOTIDE SEQUENCE [LARGE SCALE GENOMIC DNA]</scope>
    <source>
        <strain evidence="4">E44_bin7</strain>
    </source>
</reference>
<evidence type="ECO:0000259" key="2">
    <source>
        <dbReference type="Pfam" id="PF03972"/>
    </source>
</evidence>
<dbReference type="InterPro" id="IPR042183">
    <property type="entry name" value="MmgE/PrpD_sf_1"/>
</dbReference>
<dbReference type="Pfam" id="PF19305">
    <property type="entry name" value="MmgE_PrpD_C"/>
    <property type="match status" value="1"/>
</dbReference>
<evidence type="ECO:0008006" key="6">
    <source>
        <dbReference type="Google" id="ProtNLM"/>
    </source>
</evidence>
<dbReference type="GO" id="GO:0016829">
    <property type="term" value="F:lyase activity"/>
    <property type="evidence" value="ECO:0007669"/>
    <property type="project" value="InterPro"/>
</dbReference>
<evidence type="ECO:0000313" key="4">
    <source>
        <dbReference type="EMBL" id="TET12212.1"/>
    </source>
</evidence>
<dbReference type="Proteomes" id="UP000316360">
    <property type="component" value="Unassembled WGS sequence"/>
</dbReference>
<accession>A0A523S2I4</accession>
<dbReference type="PANTHER" id="PTHR16943">
    <property type="entry name" value="2-METHYLCITRATE DEHYDRATASE-RELATED"/>
    <property type="match status" value="1"/>
</dbReference>